<protein>
    <submittedName>
        <fullName evidence="1">Uncharacterized protein</fullName>
    </submittedName>
</protein>
<name>D1AX39_STRM9</name>
<evidence type="ECO:0000313" key="2">
    <source>
        <dbReference type="Proteomes" id="UP000002072"/>
    </source>
</evidence>
<dbReference type="AlphaFoldDB" id="D1AX39"/>
<keyword evidence="2" id="KW-1185">Reference proteome</keyword>
<reference evidence="1 2" key="1">
    <citation type="journal article" date="2009" name="Stand. Genomic Sci.">
        <title>Complete genome sequence of Streptobacillus moniliformis type strain (9901T).</title>
        <authorList>
            <person name="Nolan M."/>
            <person name="Gronow S."/>
            <person name="Lapidus A."/>
            <person name="Ivanova N."/>
            <person name="Copeland A."/>
            <person name="Lucas S."/>
            <person name="Del Rio T.G."/>
            <person name="Chen F."/>
            <person name="Tice H."/>
            <person name="Pitluck S."/>
            <person name="Cheng J.F."/>
            <person name="Sims D."/>
            <person name="Meincke L."/>
            <person name="Bruce D."/>
            <person name="Goodwin L."/>
            <person name="Brettin T."/>
            <person name="Han C."/>
            <person name="Detter J.C."/>
            <person name="Ovchinikova G."/>
            <person name="Pati A."/>
            <person name="Mavromatis K."/>
            <person name="Mikhailova N."/>
            <person name="Chen A."/>
            <person name="Palaniappan K."/>
            <person name="Land M."/>
            <person name="Hauser L."/>
            <person name="Chang Y.J."/>
            <person name="Jeffries C.D."/>
            <person name="Rohde M."/>
            <person name="Sproer C."/>
            <person name="Goker M."/>
            <person name="Bristow J."/>
            <person name="Eisen J.A."/>
            <person name="Markowitz V."/>
            <person name="Hugenholtz P."/>
            <person name="Kyrpides N.C."/>
            <person name="Klenk H.P."/>
            <person name="Chain P."/>
        </authorList>
    </citation>
    <scope>NUCLEOTIDE SEQUENCE [LARGE SCALE GENOMIC DNA]</scope>
    <source>
        <strain evidence="2">ATCC 14647 / DSM 12112 / NCTC 10651 / 9901</strain>
    </source>
</reference>
<organism evidence="1 2">
    <name type="scientific">Streptobacillus moniliformis (strain ATCC 14647 / DSM 12112 / NCTC 10651 / 9901)</name>
    <dbReference type="NCBI Taxonomy" id="519441"/>
    <lineage>
        <taxon>Bacteria</taxon>
        <taxon>Fusobacteriati</taxon>
        <taxon>Fusobacteriota</taxon>
        <taxon>Fusobacteriia</taxon>
        <taxon>Fusobacteriales</taxon>
        <taxon>Leptotrichiaceae</taxon>
        <taxon>Streptobacillus</taxon>
    </lineage>
</organism>
<dbReference type="EMBL" id="CP001779">
    <property type="protein sequence ID" value="ACZ00865.1"/>
    <property type="molecule type" value="Genomic_DNA"/>
</dbReference>
<gene>
    <name evidence="1" type="ordered locus">Smon_0381</name>
</gene>
<dbReference type="OrthoDB" id="9881835at2"/>
<dbReference type="RefSeq" id="WP_012858422.1">
    <property type="nucleotide sequence ID" value="NC_013515.1"/>
</dbReference>
<proteinExistence type="predicted"/>
<dbReference type="eggNOG" id="COG3733">
    <property type="taxonomic scope" value="Bacteria"/>
</dbReference>
<dbReference type="STRING" id="519441.Smon_0381"/>
<dbReference type="HOGENOM" id="CLU_285276_0_0_0"/>
<accession>D1AX39</accession>
<dbReference type="KEGG" id="smf:Smon_0381"/>
<evidence type="ECO:0000313" key="1">
    <source>
        <dbReference type="EMBL" id="ACZ00865.1"/>
    </source>
</evidence>
<sequence length="1086" mass="124088">MKGIKTLTLLSIMMVNISLSDNIETNALILSSKRRNTSISKKANEIKKVNEVKEEDDFFNFSKAKKIELLLKVNSESTILSTRNMFLKNELYGSAKIYEFLKLSGGLDFGAKTFKPQNYYGALGLDFKEFGSIELKLHSSKKLDLKYEYEKKLKDLDINLNTSYSLFNAARKLAGTDNEIRVEHLYALNANLGYNLGNNFKLITDLNLSASTWKLLNNFFMYNLSIGAGLDYKNNVLAGIYIAHYNKREQRFIDDELSTNHDLNSRYNKGFSFRGYVGYEWEKRLNESSKLGLVGKVGANLDKQIISDRSELNDDGEVEVIRDWGPITINNNSFATINPQLGLKYKVNDNLNIEAEYEASILFHKTGYIVMGNKIRTGLKYTWEKLSGKSIIDVLALNSSSSNEIFKKNIYVRDNTELRLRHEKKENKQLASNNPLIKYEVKKELNIGALIGKNKDLFVFLGGEVVGKDLKYKMDKKTNLKTIEGLDGIANIGLNFKRKLNKNIELTFNGGYQHKGGMEANVKEGLKLRGLWDKKYEEDEMARKEFYHSQGLRFKNDEVLISGVLDLDYETTKSKIGIIYSAEELVYEKSRFEGFLNLNQRLGNFNINGNFNYKLKDIHEVLDRMGRVKGDVSLSGKVGNLEIIGKTYVHIGSIIRSDKDRTFGGEGSLVYKNRNLNLKTTLKHETMYDYSENESKEIYSKPRPKKDKTNSLVQKEEFLFNLGYINKNIELKSNIKVRSKILTDIKNGIKIDTNKYKKNDTNNKNKDFTVLLAYTDNELNTKLGDITLRLSSKYRYNMDMNDIKKLTHKHLGLAGIGITYDIKTDDLMLKNSVDARYLISYSDNEDYSIINAWMDNNVDYRVNNNLRLKGELNLTSSNKVKLLEKKGMEILALGDLKGIIEANLSDKVELKNETGLNAIVLFDFKNGNNSISSSSKQQSPVLKELLLDTTHSYKVYNKNSLGYEIVDGIKLISNLEFSYLSGYKSDKLYSVLKDIKRKLMDENGIIGIGNNEKKKIEEEKSKYESKSGLSVIAIKPGIEGEFKILNDRLTVKPKVEVQVNFTNDSYTTYKYKSTNAKAILNIDYKW</sequence>
<dbReference type="GeneID" id="29673111"/>
<dbReference type="Proteomes" id="UP000002072">
    <property type="component" value="Chromosome"/>
</dbReference>